<dbReference type="AlphaFoldDB" id="A0A4R5DA02"/>
<dbReference type="InParanoid" id="A0A4R5DA02"/>
<evidence type="ECO:0000313" key="3">
    <source>
        <dbReference type="EMBL" id="TDE10416.1"/>
    </source>
</evidence>
<feature type="domain" description="YCII-related" evidence="2">
    <location>
        <begin position="1"/>
        <end position="112"/>
    </location>
</feature>
<dbReference type="PANTHER" id="PTHR35174">
    <property type="entry name" value="BLL7171 PROTEIN-RELATED"/>
    <property type="match status" value="1"/>
</dbReference>
<keyword evidence="4" id="KW-1185">Reference proteome</keyword>
<reference evidence="3 4" key="1">
    <citation type="submission" date="2019-03" db="EMBL/GenBank/DDBJ databases">
        <title>Draft genome sequences of novel Actinobacteria.</title>
        <authorList>
            <person name="Sahin N."/>
            <person name="Ay H."/>
            <person name="Saygin H."/>
        </authorList>
    </citation>
    <scope>NUCLEOTIDE SEQUENCE [LARGE SCALE GENOMIC DNA]</scope>
    <source>
        <strain evidence="3 4">5K138</strain>
    </source>
</reference>
<dbReference type="Proteomes" id="UP000294739">
    <property type="component" value="Unassembled WGS sequence"/>
</dbReference>
<gene>
    <name evidence="3" type="ORF">E1269_12050</name>
</gene>
<dbReference type="Pfam" id="PF03795">
    <property type="entry name" value="YCII"/>
    <property type="match status" value="1"/>
</dbReference>
<evidence type="ECO:0000259" key="2">
    <source>
        <dbReference type="Pfam" id="PF03795"/>
    </source>
</evidence>
<evidence type="ECO:0000313" key="4">
    <source>
        <dbReference type="Proteomes" id="UP000294739"/>
    </source>
</evidence>
<dbReference type="InterPro" id="IPR005545">
    <property type="entry name" value="YCII"/>
</dbReference>
<accession>A0A4R5DA02</accession>
<dbReference type="RefSeq" id="WP_131894705.1">
    <property type="nucleotide sequence ID" value="NZ_SMKZ01000014.1"/>
</dbReference>
<comment type="similarity">
    <text evidence="1">Belongs to the YciI family.</text>
</comment>
<dbReference type="Gene3D" id="3.30.70.1060">
    <property type="entry name" value="Dimeric alpha+beta barrel"/>
    <property type="match status" value="1"/>
</dbReference>
<proteinExistence type="inferred from homology"/>
<dbReference type="OrthoDB" id="668782at2"/>
<dbReference type="SUPFAM" id="SSF54909">
    <property type="entry name" value="Dimeric alpha+beta barrel"/>
    <property type="match status" value="1"/>
</dbReference>
<dbReference type="PANTHER" id="PTHR35174:SF3">
    <property type="entry name" value="BLL7171 PROTEIN"/>
    <property type="match status" value="1"/>
</dbReference>
<evidence type="ECO:0000256" key="1">
    <source>
        <dbReference type="ARBA" id="ARBA00007689"/>
    </source>
</evidence>
<name>A0A4R5DA02_9ACTN</name>
<comment type="caution">
    <text evidence="3">The sequence shown here is derived from an EMBL/GenBank/DDBJ whole genome shotgun (WGS) entry which is preliminary data.</text>
</comment>
<dbReference type="InterPro" id="IPR011008">
    <property type="entry name" value="Dimeric_a/b-barrel"/>
</dbReference>
<dbReference type="EMBL" id="SMKZ01000014">
    <property type="protein sequence ID" value="TDE10416.1"/>
    <property type="molecule type" value="Genomic_DNA"/>
</dbReference>
<sequence>MKYLMLIYNNPGAGPDPDPEGRLQGHVTLFRELDAAGAVLSSAALRDPSAATTVRMLERGGTATVTDGPFLEAKELLAGYYLVECDSLDEAKEIAGRIPCGVGGAVEIRPVDEEVTTAVRGDTPHRLG</sequence>
<organism evidence="3 4">
    <name type="scientific">Jiangella asiatica</name>
    <dbReference type="NCBI Taxonomy" id="2530372"/>
    <lineage>
        <taxon>Bacteria</taxon>
        <taxon>Bacillati</taxon>
        <taxon>Actinomycetota</taxon>
        <taxon>Actinomycetes</taxon>
        <taxon>Jiangellales</taxon>
        <taxon>Jiangellaceae</taxon>
        <taxon>Jiangella</taxon>
    </lineage>
</organism>
<protein>
    <submittedName>
        <fullName evidence="3">YciI family protein</fullName>
    </submittedName>
</protein>